<dbReference type="GO" id="GO:0005886">
    <property type="term" value="C:plasma membrane"/>
    <property type="evidence" value="ECO:0007669"/>
    <property type="project" value="TreeGrafter"/>
</dbReference>
<organism evidence="3 4">
    <name type="scientific">Saccharopolyspora phatthalungensis</name>
    <dbReference type="NCBI Taxonomy" id="664693"/>
    <lineage>
        <taxon>Bacteria</taxon>
        <taxon>Bacillati</taxon>
        <taxon>Actinomycetota</taxon>
        <taxon>Actinomycetes</taxon>
        <taxon>Pseudonocardiales</taxon>
        <taxon>Pseudonocardiaceae</taxon>
        <taxon>Saccharopolyspora</taxon>
    </lineage>
</organism>
<dbReference type="RefSeq" id="WP_184726096.1">
    <property type="nucleotide sequence ID" value="NZ_JACHIW010000001.1"/>
</dbReference>
<dbReference type="Pfam" id="PF07398">
    <property type="entry name" value="MDMPI_C"/>
    <property type="match status" value="1"/>
</dbReference>
<name>A0A840Q267_9PSEU</name>
<accession>A0A840Q267</accession>
<dbReference type="PANTHER" id="PTHR40758:SF1">
    <property type="entry name" value="CONSERVED PROTEIN"/>
    <property type="match status" value="1"/>
</dbReference>
<dbReference type="SUPFAM" id="SSF109854">
    <property type="entry name" value="DinB/YfiT-like putative metalloenzymes"/>
    <property type="match status" value="1"/>
</dbReference>
<dbReference type="Gene3D" id="1.20.120.450">
    <property type="entry name" value="dinb family like domain"/>
    <property type="match status" value="1"/>
</dbReference>
<dbReference type="Proteomes" id="UP000584374">
    <property type="component" value="Unassembled WGS sequence"/>
</dbReference>
<comment type="caution">
    <text evidence="3">The sequence shown here is derived from an EMBL/GenBank/DDBJ whole genome shotgun (WGS) entry which is preliminary data.</text>
</comment>
<proteinExistence type="predicted"/>
<feature type="domain" description="Mycothiol-dependent maleylpyruvate isomerase metal-binding" evidence="2">
    <location>
        <begin position="9"/>
        <end position="128"/>
    </location>
</feature>
<dbReference type="NCBIfam" id="TIGR03083">
    <property type="entry name" value="maleylpyruvate isomerase family mycothiol-dependent enzyme"/>
    <property type="match status" value="1"/>
</dbReference>
<feature type="domain" description="MDMPI C-terminal" evidence="1">
    <location>
        <begin position="149"/>
        <end position="242"/>
    </location>
</feature>
<dbReference type="EMBL" id="JACHIW010000001">
    <property type="protein sequence ID" value="MBB5154606.1"/>
    <property type="molecule type" value="Genomic_DNA"/>
</dbReference>
<evidence type="ECO:0000313" key="3">
    <source>
        <dbReference type="EMBL" id="MBB5154606.1"/>
    </source>
</evidence>
<protein>
    <submittedName>
        <fullName evidence="3">Uncharacterized protein (TIGR03083 family)</fullName>
    </submittedName>
</protein>
<keyword evidence="4" id="KW-1185">Reference proteome</keyword>
<dbReference type="AlphaFoldDB" id="A0A840Q267"/>
<dbReference type="GO" id="GO:0046872">
    <property type="term" value="F:metal ion binding"/>
    <property type="evidence" value="ECO:0007669"/>
    <property type="project" value="InterPro"/>
</dbReference>
<dbReference type="InterPro" id="IPR034660">
    <property type="entry name" value="DinB/YfiT-like"/>
</dbReference>
<reference evidence="3 4" key="1">
    <citation type="submission" date="2020-08" db="EMBL/GenBank/DDBJ databases">
        <title>Sequencing the genomes of 1000 actinobacteria strains.</title>
        <authorList>
            <person name="Klenk H.-P."/>
        </authorList>
    </citation>
    <scope>NUCLEOTIDE SEQUENCE [LARGE SCALE GENOMIC DNA]</scope>
    <source>
        <strain evidence="3 4">DSM 45584</strain>
    </source>
</reference>
<evidence type="ECO:0000259" key="1">
    <source>
        <dbReference type="Pfam" id="PF07398"/>
    </source>
</evidence>
<dbReference type="InterPro" id="IPR017517">
    <property type="entry name" value="Maleyloyr_isom"/>
</dbReference>
<dbReference type="InterPro" id="IPR024344">
    <property type="entry name" value="MDMPI_metal-binding"/>
</dbReference>
<dbReference type="PANTHER" id="PTHR40758">
    <property type="entry name" value="CONSERVED PROTEIN"/>
    <property type="match status" value="1"/>
</dbReference>
<dbReference type="Pfam" id="PF11716">
    <property type="entry name" value="MDMPI_N"/>
    <property type="match status" value="1"/>
</dbReference>
<evidence type="ECO:0000313" key="4">
    <source>
        <dbReference type="Proteomes" id="UP000584374"/>
    </source>
</evidence>
<sequence length="247" mass="26487">MGSDFHQRAFQDQAAAFRTAVIQAGPNAEVSTCPGWDVRKLVQHLARVYAAVNRALALEPGSERPQPPRPPADFDDALTWWDDQLAKVLEALSTSDPERPVWSFVPGGTARSWARRMAHETAIHRLDAEHALAGLGPDHVHELIFDPALAADGIDEMLTVLLPAASGWAERQSAGKVLYHTPDAGRAWLVEYRPGLPPLAGSPSDAALEVDATVAGTADAVYRRVWGRPSTALITGDAALVALASGR</sequence>
<dbReference type="InterPro" id="IPR010872">
    <property type="entry name" value="MDMPI_C-term_domain"/>
</dbReference>
<evidence type="ECO:0000259" key="2">
    <source>
        <dbReference type="Pfam" id="PF11716"/>
    </source>
</evidence>
<gene>
    <name evidence="3" type="ORF">BJ970_002140</name>
</gene>